<dbReference type="InterPro" id="IPR000988">
    <property type="entry name" value="Ribosomal_eL24-rel_N"/>
</dbReference>
<dbReference type="InterPro" id="IPR056366">
    <property type="entry name" value="Ribosomal_eL24"/>
</dbReference>
<dbReference type="EMBL" id="BQMJ01000017">
    <property type="protein sequence ID" value="GJQ10653.1"/>
    <property type="molecule type" value="Genomic_DNA"/>
</dbReference>
<name>A0A9C7PTR1_9RHOD</name>
<dbReference type="InterPro" id="IPR038630">
    <property type="entry name" value="L24e/L24_sf"/>
</dbReference>
<protein>
    <recommendedName>
        <fullName evidence="3">TRASH domain-containing protein</fullName>
    </recommendedName>
</protein>
<organism evidence="4 5">
    <name type="scientific">Galdieria partita</name>
    <dbReference type="NCBI Taxonomy" id="83374"/>
    <lineage>
        <taxon>Eukaryota</taxon>
        <taxon>Rhodophyta</taxon>
        <taxon>Bangiophyceae</taxon>
        <taxon>Galdieriales</taxon>
        <taxon>Galdieriaceae</taxon>
        <taxon>Galdieria</taxon>
    </lineage>
</organism>
<dbReference type="SUPFAM" id="SSF57716">
    <property type="entry name" value="Glucocorticoid receptor-like (DNA-binding domain)"/>
    <property type="match status" value="1"/>
</dbReference>
<dbReference type="PANTHER" id="PTHR10792:SF8">
    <property type="entry name" value="RIBOSOME BIOGENESIS PROTEIN RLP24-RELATED"/>
    <property type="match status" value="1"/>
</dbReference>
<dbReference type="GO" id="GO:0042273">
    <property type="term" value="P:ribosomal large subunit biogenesis"/>
    <property type="evidence" value="ECO:0007669"/>
    <property type="project" value="TreeGrafter"/>
</dbReference>
<dbReference type="InterPro" id="IPR011017">
    <property type="entry name" value="TRASH_dom"/>
</dbReference>
<comment type="similarity">
    <text evidence="1">Belongs to the eukaryotic ribosomal protein eL24 family.</text>
</comment>
<dbReference type="GO" id="GO:0003735">
    <property type="term" value="F:structural constituent of ribosome"/>
    <property type="evidence" value="ECO:0007669"/>
    <property type="project" value="InterPro"/>
</dbReference>
<reference evidence="4" key="2">
    <citation type="submission" date="2022-01" db="EMBL/GenBank/DDBJ databases">
        <authorList>
            <person name="Hirooka S."/>
            <person name="Miyagishima S.Y."/>
        </authorList>
    </citation>
    <scope>NUCLEOTIDE SEQUENCE</scope>
    <source>
        <strain evidence="4">NBRC 102759</strain>
    </source>
</reference>
<dbReference type="FunFam" id="2.30.170.20:FF:000001">
    <property type="entry name" value="probable ribosome biogenesis protein RLP24"/>
    <property type="match status" value="1"/>
</dbReference>
<evidence type="ECO:0000256" key="1">
    <source>
        <dbReference type="ARBA" id="ARBA00005647"/>
    </source>
</evidence>
<dbReference type="Gene3D" id="2.30.170.20">
    <property type="entry name" value="Ribosomal protein L24e"/>
    <property type="match status" value="1"/>
</dbReference>
<dbReference type="SMART" id="SM00746">
    <property type="entry name" value="TRASH"/>
    <property type="match status" value="1"/>
</dbReference>
<proteinExistence type="inferred from homology"/>
<comment type="caution">
    <text evidence="4">The sequence shown here is derived from an EMBL/GenBank/DDBJ whole genome shotgun (WGS) entry which is preliminary data.</text>
</comment>
<dbReference type="AlphaFoldDB" id="A0A9C7PTR1"/>
<sequence length="167" mass="19971">MRLEKCYICSSTVYPGHGIEFVRNDAKVFRFCRSKCRKTFHMKRNPRYLRWTKAYRKSHGKEMAIDSTFEFERKRQRIQRYDRELVGRTIQAIQKVDAVRMKREKDYYKNRMKQANKQVQKTAVRELEKGISLIEPDILRMNEAVKARETVQQGVAMVERDQLSGSN</sequence>
<feature type="domain" description="TRASH" evidence="3">
    <location>
        <begin position="6"/>
        <end position="44"/>
    </location>
</feature>
<reference evidence="4" key="1">
    <citation type="journal article" date="2022" name="Proc. Natl. Acad. Sci. U.S.A.">
        <title>Life cycle and functional genomics of the unicellular red alga Galdieria for elucidating algal and plant evolution and industrial use.</title>
        <authorList>
            <person name="Hirooka S."/>
            <person name="Itabashi T."/>
            <person name="Ichinose T.M."/>
            <person name="Onuma R."/>
            <person name="Fujiwara T."/>
            <person name="Yamashita S."/>
            <person name="Jong L.W."/>
            <person name="Tomita R."/>
            <person name="Iwane A.H."/>
            <person name="Miyagishima S.Y."/>
        </authorList>
    </citation>
    <scope>NUCLEOTIDE SEQUENCE</scope>
    <source>
        <strain evidence="4">NBRC 102759</strain>
    </source>
</reference>
<evidence type="ECO:0000259" key="3">
    <source>
        <dbReference type="SMART" id="SM00746"/>
    </source>
</evidence>
<evidence type="ECO:0000313" key="4">
    <source>
        <dbReference type="EMBL" id="GJQ10653.1"/>
    </source>
</evidence>
<dbReference type="OrthoDB" id="10262490at2759"/>
<dbReference type="CDD" id="cd00472">
    <property type="entry name" value="Ribosomal_L24e_L24"/>
    <property type="match status" value="1"/>
</dbReference>
<dbReference type="GO" id="GO:0005730">
    <property type="term" value="C:nucleolus"/>
    <property type="evidence" value="ECO:0007669"/>
    <property type="project" value="TreeGrafter"/>
</dbReference>
<keyword evidence="2" id="KW-0690">Ribosome biogenesis</keyword>
<accession>A0A9C7PTR1</accession>
<keyword evidence="5" id="KW-1185">Reference proteome</keyword>
<evidence type="ECO:0000256" key="2">
    <source>
        <dbReference type="ARBA" id="ARBA00022517"/>
    </source>
</evidence>
<dbReference type="Pfam" id="PF01246">
    <property type="entry name" value="Ribosomal_L24e"/>
    <property type="match status" value="1"/>
</dbReference>
<dbReference type="Proteomes" id="UP001061958">
    <property type="component" value="Unassembled WGS sequence"/>
</dbReference>
<dbReference type="PANTHER" id="PTHR10792">
    <property type="entry name" value="60S RIBOSOMAL PROTEIN L24"/>
    <property type="match status" value="1"/>
</dbReference>
<evidence type="ECO:0000313" key="5">
    <source>
        <dbReference type="Proteomes" id="UP001061958"/>
    </source>
</evidence>
<gene>
    <name evidence="4" type="ORF">GpartN1_g2444.t1</name>
</gene>